<comment type="caution">
    <text evidence="2">The sequence shown here is derived from an EMBL/GenBank/DDBJ whole genome shotgun (WGS) entry which is preliminary data.</text>
</comment>
<keyword evidence="3" id="KW-1185">Reference proteome</keyword>
<proteinExistence type="predicted"/>
<dbReference type="EMBL" id="BGZK01000655">
    <property type="protein sequence ID" value="GBP54787.1"/>
    <property type="molecule type" value="Genomic_DNA"/>
</dbReference>
<dbReference type="AlphaFoldDB" id="A0A4C1WXE7"/>
<feature type="compositionally biased region" description="Pro residues" evidence="1">
    <location>
        <begin position="57"/>
        <end position="68"/>
    </location>
</feature>
<gene>
    <name evidence="2" type="ORF">EVAR_87859_1</name>
</gene>
<evidence type="ECO:0000256" key="1">
    <source>
        <dbReference type="SAM" id="MobiDB-lite"/>
    </source>
</evidence>
<dbReference type="Proteomes" id="UP000299102">
    <property type="component" value="Unassembled WGS sequence"/>
</dbReference>
<evidence type="ECO:0000313" key="3">
    <source>
        <dbReference type="Proteomes" id="UP000299102"/>
    </source>
</evidence>
<accession>A0A4C1WXE7</accession>
<evidence type="ECO:0000313" key="2">
    <source>
        <dbReference type="EMBL" id="GBP54787.1"/>
    </source>
</evidence>
<organism evidence="2 3">
    <name type="scientific">Eumeta variegata</name>
    <name type="common">Bagworm moth</name>
    <name type="synonym">Eumeta japonica</name>
    <dbReference type="NCBI Taxonomy" id="151549"/>
    <lineage>
        <taxon>Eukaryota</taxon>
        <taxon>Metazoa</taxon>
        <taxon>Ecdysozoa</taxon>
        <taxon>Arthropoda</taxon>
        <taxon>Hexapoda</taxon>
        <taxon>Insecta</taxon>
        <taxon>Pterygota</taxon>
        <taxon>Neoptera</taxon>
        <taxon>Endopterygota</taxon>
        <taxon>Lepidoptera</taxon>
        <taxon>Glossata</taxon>
        <taxon>Ditrysia</taxon>
        <taxon>Tineoidea</taxon>
        <taxon>Psychidae</taxon>
        <taxon>Oiketicinae</taxon>
        <taxon>Eumeta</taxon>
    </lineage>
</organism>
<protein>
    <submittedName>
        <fullName evidence="2">Uncharacterized protein</fullName>
    </submittedName>
</protein>
<feature type="region of interest" description="Disordered" evidence="1">
    <location>
        <begin position="48"/>
        <end position="84"/>
    </location>
</feature>
<name>A0A4C1WXE7_EUMVA</name>
<sequence>MNFMARPISTTVYKYIKKKKIALDESNGKYEPCARIPIVHVVHRPSRRCRTRRYPRPAAPPPLRPPPATLTDPERGGKVNNDLVSAGSRSRFPFRVGDNSEWTISLVSFATALTAS</sequence>
<reference evidence="2 3" key="1">
    <citation type="journal article" date="2019" name="Commun. Biol.">
        <title>The bagworm genome reveals a unique fibroin gene that provides high tensile strength.</title>
        <authorList>
            <person name="Kono N."/>
            <person name="Nakamura H."/>
            <person name="Ohtoshi R."/>
            <person name="Tomita M."/>
            <person name="Numata K."/>
            <person name="Arakawa K."/>
        </authorList>
    </citation>
    <scope>NUCLEOTIDE SEQUENCE [LARGE SCALE GENOMIC DNA]</scope>
</reference>